<keyword evidence="3" id="KW-1185">Reference proteome</keyword>
<evidence type="ECO:0000313" key="3">
    <source>
        <dbReference type="Proteomes" id="UP000324832"/>
    </source>
</evidence>
<reference evidence="2 3" key="1">
    <citation type="submission" date="2017-07" db="EMBL/GenBank/DDBJ databases">
        <authorList>
            <person name="Talla V."/>
            <person name="Backstrom N."/>
        </authorList>
    </citation>
    <scope>NUCLEOTIDE SEQUENCE [LARGE SCALE GENOMIC DNA]</scope>
</reference>
<feature type="compositionally biased region" description="Basic and acidic residues" evidence="1">
    <location>
        <begin position="241"/>
        <end position="250"/>
    </location>
</feature>
<feature type="region of interest" description="Disordered" evidence="1">
    <location>
        <begin position="335"/>
        <end position="354"/>
    </location>
</feature>
<feature type="compositionally biased region" description="Polar residues" evidence="1">
    <location>
        <begin position="20"/>
        <end position="30"/>
    </location>
</feature>
<feature type="compositionally biased region" description="Basic residues" evidence="1">
    <location>
        <begin position="31"/>
        <end position="48"/>
    </location>
</feature>
<feature type="compositionally biased region" description="Basic residues" evidence="1">
    <location>
        <begin position="215"/>
        <end position="225"/>
    </location>
</feature>
<feature type="region of interest" description="Disordered" evidence="1">
    <location>
        <begin position="19"/>
        <end position="48"/>
    </location>
</feature>
<proteinExistence type="predicted"/>
<feature type="region of interest" description="Disordered" evidence="1">
    <location>
        <begin position="155"/>
        <end position="294"/>
    </location>
</feature>
<gene>
    <name evidence="2" type="ORF">LSINAPIS_LOCUS11838</name>
</gene>
<evidence type="ECO:0000256" key="1">
    <source>
        <dbReference type="SAM" id="MobiDB-lite"/>
    </source>
</evidence>
<accession>A0A5E4QTV7</accession>
<name>A0A5E4QTV7_9NEOP</name>
<dbReference type="Proteomes" id="UP000324832">
    <property type="component" value="Unassembled WGS sequence"/>
</dbReference>
<feature type="compositionally biased region" description="Basic and acidic residues" evidence="1">
    <location>
        <begin position="278"/>
        <end position="294"/>
    </location>
</feature>
<evidence type="ECO:0000313" key="2">
    <source>
        <dbReference type="EMBL" id="VVD01415.1"/>
    </source>
</evidence>
<feature type="compositionally biased region" description="Acidic residues" evidence="1">
    <location>
        <begin position="493"/>
        <end position="507"/>
    </location>
</feature>
<dbReference type="EMBL" id="FZQP02005332">
    <property type="protein sequence ID" value="VVD01415.1"/>
    <property type="molecule type" value="Genomic_DNA"/>
</dbReference>
<protein>
    <submittedName>
        <fullName evidence="2">Uncharacterized protein</fullName>
    </submittedName>
</protein>
<sequence length="507" mass="58653">MSEQELRLQKLRGQRRISRSLLSYENGTTARRSRKHKHKKRRNKKKKDKFIVRLERTVNHTRQHLEADLYCRHRRLLPNDSFVRDLVAMLNDRDIKVINNGRVFDRHKVYELEKLPHSPAPVESAPAAVVHHTPTHVLQPKKRKEKKRVKVNTMNAPSALEHSPVNPIHSVNPIDSIKPLDEEPADTAFRNSPPAEKKIIIEDFVEIKPNTRPPGRPKHKRRRVRPRDQERTTPPAPPTSRRSDAMKPSDESLVDEVETNLFGDSAEPSKPNKIPIVLERRQSPRKEHKSDHDKVDVRPEANSIENHDDNQKVVHYKYDFDNNHQDNLVREDIHDNKNRQKDNAHDRHTDHVADKINEKVDNKLVNYDHVYKDYDKDNYNYDKADNEYHKDINYEFNDRKPGKVKDTNRVDVEDKSTFVDVDEAAVNNARPRAVDEVADKPVRVVLRSNLTFNLGDEFFNWKRAADDVANTTGRAEQASDHAPPVAPPAAPPAEDESDSSESGSDED</sequence>
<feature type="region of interest" description="Disordered" evidence="1">
    <location>
        <begin position="470"/>
        <end position="507"/>
    </location>
</feature>
<dbReference type="AlphaFoldDB" id="A0A5E4QTV7"/>
<organism evidence="2 3">
    <name type="scientific">Leptidea sinapis</name>
    <dbReference type="NCBI Taxonomy" id="189913"/>
    <lineage>
        <taxon>Eukaryota</taxon>
        <taxon>Metazoa</taxon>
        <taxon>Ecdysozoa</taxon>
        <taxon>Arthropoda</taxon>
        <taxon>Hexapoda</taxon>
        <taxon>Insecta</taxon>
        <taxon>Pterygota</taxon>
        <taxon>Neoptera</taxon>
        <taxon>Endopterygota</taxon>
        <taxon>Lepidoptera</taxon>
        <taxon>Glossata</taxon>
        <taxon>Ditrysia</taxon>
        <taxon>Papilionoidea</taxon>
        <taxon>Pieridae</taxon>
        <taxon>Dismorphiinae</taxon>
        <taxon>Leptidea</taxon>
    </lineage>
</organism>